<evidence type="ECO:0000256" key="20">
    <source>
        <dbReference type="ARBA" id="ARBA00062124"/>
    </source>
</evidence>
<evidence type="ECO:0000256" key="16">
    <source>
        <dbReference type="ARBA" id="ARBA00023163"/>
    </source>
</evidence>
<feature type="compositionally biased region" description="Low complexity" evidence="23">
    <location>
        <begin position="393"/>
        <end position="403"/>
    </location>
</feature>
<dbReference type="GO" id="GO:0005694">
    <property type="term" value="C:chromosome"/>
    <property type="evidence" value="ECO:0007669"/>
    <property type="project" value="UniProtKB-SubCell"/>
</dbReference>
<dbReference type="EMBL" id="VZSO01000027">
    <property type="protein sequence ID" value="NWZ19643.1"/>
    <property type="molecule type" value="Genomic_DNA"/>
</dbReference>
<dbReference type="InterPro" id="IPR034392">
    <property type="entry name" value="TatSF1-like_RRM1"/>
</dbReference>
<dbReference type="PANTHER" id="PTHR15608">
    <property type="entry name" value="SPLICING FACTOR U2AF-ASSOCIATED PROTEIN 2"/>
    <property type="match status" value="1"/>
</dbReference>
<dbReference type="InterPro" id="IPR035979">
    <property type="entry name" value="RBD_domain_sf"/>
</dbReference>
<proteinExistence type="inferred from homology"/>
<keyword evidence="19" id="KW-0539">Nucleus</keyword>
<evidence type="ECO:0000256" key="14">
    <source>
        <dbReference type="ARBA" id="ARBA00023015"/>
    </source>
</evidence>
<dbReference type="InterPro" id="IPR000504">
    <property type="entry name" value="RRM_dom"/>
</dbReference>
<evidence type="ECO:0000259" key="24">
    <source>
        <dbReference type="PROSITE" id="PS50102"/>
    </source>
</evidence>
<keyword evidence="4" id="KW-0158">Chromosome</keyword>
<accession>A0A7K7KMJ7</accession>
<name>A0A7K7KMJ7_9AVES</name>
<dbReference type="SMART" id="SM00360">
    <property type="entry name" value="RRM"/>
    <property type="match status" value="2"/>
</dbReference>
<evidence type="ECO:0000256" key="8">
    <source>
        <dbReference type="ARBA" id="ARBA00022728"/>
    </source>
</evidence>
<evidence type="ECO:0000256" key="12">
    <source>
        <dbReference type="ARBA" id="ARBA00022884"/>
    </source>
</evidence>
<evidence type="ECO:0000256" key="4">
    <source>
        <dbReference type="ARBA" id="ARBA00022454"/>
    </source>
</evidence>
<evidence type="ECO:0000256" key="19">
    <source>
        <dbReference type="ARBA" id="ARBA00023242"/>
    </source>
</evidence>
<feature type="region of interest" description="Disordered" evidence="23">
    <location>
        <begin position="81"/>
        <end position="133"/>
    </location>
</feature>
<keyword evidence="5" id="KW-1017">Isopeptide bond</keyword>
<feature type="compositionally biased region" description="Basic and acidic residues" evidence="23">
    <location>
        <begin position="113"/>
        <end position="133"/>
    </location>
</feature>
<dbReference type="AlphaFoldDB" id="A0A7K7KMJ7"/>
<dbReference type="Gene3D" id="3.30.70.330">
    <property type="match status" value="2"/>
</dbReference>
<keyword evidence="26" id="KW-1185">Reference proteome</keyword>
<dbReference type="InterPro" id="IPR034393">
    <property type="entry name" value="TatSF1-like"/>
</dbReference>
<keyword evidence="15" id="KW-0010">Activator</keyword>
<dbReference type="GO" id="GO:0003723">
    <property type="term" value="F:RNA binding"/>
    <property type="evidence" value="ECO:0007669"/>
    <property type="project" value="UniProtKB-UniRule"/>
</dbReference>
<evidence type="ECO:0000256" key="22">
    <source>
        <dbReference type="PROSITE-ProRule" id="PRU00176"/>
    </source>
</evidence>
<evidence type="ECO:0000256" key="11">
    <source>
        <dbReference type="ARBA" id="ARBA00022843"/>
    </source>
</evidence>
<evidence type="ECO:0000256" key="5">
    <source>
        <dbReference type="ARBA" id="ARBA00022499"/>
    </source>
</evidence>
<evidence type="ECO:0000256" key="18">
    <source>
        <dbReference type="ARBA" id="ARBA00023204"/>
    </source>
</evidence>
<organism evidence="25 26">
    <name type="scientific">Asarcornis scutulata</name>
    <dbReference type="NCBI Taxonomy" id="75869"/>
    <lineage>
        <taxon>Eukaryota</taxon>
        <taxon>Metazoa</taxon>
        <taxon>Chordata</taxon>
        <taxon>Craniata</taxon>
        <taxon>Vertebrata</taxon>
        <taxon>Euteleostomi</taxon>
        <taxon>Archelosauria</taxon>
        <taxon>Archosauria</taxon>
        <taxon>Dinosauria</taxon>
        <taxon>Saurischia</taxon>
        <taxon>Theropoda</taxon>
        <taxon>Coelurosauria</taxon>
        <taxon>Aves</taxon>
        <taxon>Neognathae</taxon>
        <taxon>Galloanserae</taxon>
        <taxon>Anseriformes</taxon>
        <taxon>Anatidae</taxon>
        <taxon>Anatinae</taxon>
        <taxon>Asarcornis</taxon>
    </lineage>
</organism>
<feature type="compositionally biased region" description="Polar residues" evidence="23">
    <location>
        <begin position="98"/>
        <end position="110"/>
    </location>
</feature>
<evidence type="ECO:0000256" key="3">
    <source>
        <dbReference type="ARBA" id="ARBA00007747"/>
    </source>
</evidence>
<keyword evidence="12 22" id="KW-0694">RNA-binding</keyword>
<keyword evidence="7" id="KW-0507">mRNA processing</keyword>
<evidence type="ECO:0000256" key="17">
    <source>
        <dbReference type="ARBA" id="ARBA00023187"/>
    </source>
</evidence>
<keyword evidence="18" id="KW-0234">DNA repair</keyword>
<evidence type="ECO:0000256" key="23">
    <source>
        <dbReference type="SAM" id="MobiDB-lite"/>
    </source>
</evidence>
<evidence type="ECO:0000256" key="2">
    <source>
        <dbReference type="ARBA" id="ARBA00004286"/>
    </source>
</evidence>
<dbReference type="CDD" id="cd12282">
    <property type="entry name" value="RRM2_TatSF1_like"/>
    <property type="match status" value="1"/>
</dbReference>
<feature type="compositionally biased region" description="Basic and acidic residues" evidence="23">
    <location>
        <begin position="417"/>
        <end position="433"/>
    </location>
</feature>
<feature type="domain" description="RRM" evidence="24">
    <location>
        <begin position="142"/>
        <end position="227"/>
    </location>
</feature>
<keyword evidence="13" id="KW-0007">Acetylation</keyword>
<feature type="region of interest" description="Disordered" evidence="23">
    <location>
        <begin position="381"/>
        <end position="458"/>
    </location>
</feature>
<evidence type="ECO:0000256" key="15">
    <source>
        <dbReference type="ARBA" id="ARBA00023159"/>
    </source>
</evidence>
<evidence type="ECO:0000256" key="10">
    <source>
        <dbReference type="ARBA" id="ARBA00022763"/>
    </source>
</evidence>
<reference evidence="25 26" key="1">
    <citation type="submission" date="2019-09" db="EMBL/GenBank/DDBJ databases">
        <title>Bird 10,000 Genomes (B10K) Project - Family phase.</title>
        <authorList>
            <person name="Zhang G."/>
        </authorList>
    </citation>
    <scope>NUCLEOTIDE SEQUENCE [LARGE SCALE GENOMIC DNA]</scope>
    <source>
        <strain evidence="25">OUT-0051</strain>
        <tissue evidence="25">Kidney</tissue>
    </source>
</reference>
<dbReference type="CDD" id="cd12281">
    <property type="entry name" value="RRM1_TatSF1_like"/>
    <property type="match status" value="1"/>
</dbReference>
<keyword evidence="9" id="KW-0677">Repeat</keyword>
<dbReference type="SMART" id="SM00361">
    <property type="entry name" value="RRM_1"/>
    <property type="match status" value="1"/>
</dbReference>
<keyword evidence="10" id="KW-0227">DNA damage</keyword>
<evidence type="ECO:0000256" key="21">
    <source>
        <dbReference type="ARBA" id="ARBA00073773"/>
    </source>
</evidence>
<dbReference type="FunFam" id="3.30.70.330:FF:000202">
    <property type="entry name" value="HIV Tat-specific factor 1"/>
    <property type="match status" value="1"/>
</dbReference>
<protein>
    <recommendedName>
        <fullName evidence="21">17S U2 SnRNP complex component HTATSF1</fullName>
    </recommendedName>
</protein>
<dbReference type="InterPro" id="IPR003954">
    <property type="entry name" value="RRM_euk-type"/>
</dbReference>
<feature type="non-terminal residue" evidence="25">
    <location>
        <position position="1"/>
    </location>
</feature>
<dbReference type="FunFam" id="3.30.70.330:FF:000105">
    <property type="entry name" value="HIV Tat-specific factor 1 homolog"/>
    <property type="match status" value="1"/>
</dbReference>
<dbReference type="PANTHER" id="PTHR15608:SF0">
    <property type="entry name" value="HIV TAT-SPECIFIC FACTOR 1"/>
    <property type="match status" value="1"/>
</dbReference>
<dbReference type="Pfam" id="PF00076">
    <property type="entry name" value="RRM_1"/>
    <property type="match status" value="2"/>
</dbReference>
<keyword evidence="14" id="KW-0805">Transcription regulation</keyword>
<keyword evidence="11" id="KW-0832">Ubl conjugation</keyword>
<evidence type="ECO:0000313" key="25">
    <source>
        <dbReference type="EMBL" id="NWZ19643.1"/>
    </source>
</evidence>
<dbReference type="GO" id="GO:0005686">
    <property type="term" value="C:U2 snRNP"/>
    <property type="evidence" value="ECO:0007669"/>
    <property type="project" value="TreeGrafter"/>
</dbReference>
<dbReference type="GO" id="GO:0005684">
    <property type="term" value="C:U2-type spliceosomal complex"/>
    <property type="evidence" value="ECO:0007669"/>
    <property type="project" value="TreeGrafter"/>
</dbReference>
<feature type="domain" description="RRM" evidence="24">
    <location>
        <begin position="273"/>
        <end position="358"/>
    </location>
</feature>
<feature type="compositionally biased region" description="Low complexity" evidence="23">
    <location>
        <begin position="85"/>
        <end position="95"/>
    </location>
</feature>
<comment type="subcellular location">
    <subcellularLocation>
        <location evidence="2">Chromosome</location>
    </subcellularLocation>
    <subcellularLocation>
        <location evidence="1">Nucleus</location>
    </subcellularLocation>
</comment>
<evidence type="ECO:0000256" key="6">
    <source>
        <dbReference type="ARBA" id="ARBA00022553"/>
    </source>
</evidence>
<sequence length="458" mass="51830">MSGEDGNEEFYRQLQLQQQYDAERGGGEGEGEGEAAPDPFTYVDPADGAAYEWDREKKAWFPKITEDFLATYHANYGFHADDTDSSSASGTATDSKLPVSSKTSDTQPSANEKGPKQTDPKQKSEKRKLEPGWFHVEEDRNTNVYVTGLPPDITKDEFVQVMSKCGIIMRDPQTEEHKIKLYKDKEGNLKGDGLCCYLKRESVQLALRLLDEAEVRGYKLHVEVAKFQLKGEYDASKKKKKCKDYKKKLSQQQKQLDWRPEKKDGAARMRHERIVIIRNMFHPKDFEEDPLVLNEIREDLRTECEKFGQVKKVLIFDRHPDGVASVSFKEATEADLCKLTLNGRWFGGRQLSAETWDGVTDYQVVEETAREREERLKVWGSFLEDPDAKEQQTTSDSDSATSSVKMPEGRQPSKVNDTSKEDVNDEAHKRENNGEGINEDGAPSTDSSLAGSDAEADT</sequence>
<comment type="subunit">
    <text evidence="20">Component of the 17S U2 SnRNP complex, a ribonucleoprotein complex that contains small nuclear RNA (snRNA) U2 and a number of specific proteins. Within the 17S U2 SnRNP complex, interacts (via UHM region) directly with SF3B1. Component of a complex which is at least composed of HTATSF1/Tat-SF1, the P-TEFb complex components CDK9 and CCNT1, RNA polymerase II, SUPT5H, and NCL/nucleolin. Interacts with GTF2F2/RAP30 and POLR2A. Interacts with TCERG1/CA150. Interacts with (poly-ADP-ribosylated) RPA1; promoting HTATSF1 recruitment to DNA damage sites. Interacts (when phosphorylated) with TOPBP1; promoting recruitment of TOPBP1 to DNA damage sites during S-phase.</text>
</comment>
<keyword evidence="17" id="KW-0508">mRNA splicing</keyword>
<dbReference type="GO" id="GO:0000398">
    <property type="term" value="P:mRNA splicing, via spliceosome"/>
    <property type="evidence" value="ECO:0007669"/>
    <property type="project" value="InterPro"/>
</dbReference>
<dbReference type="Proteomes" id="UP000525565">
    <property type="component" value="Unassembled WGS sequence"/>
</dbReference>
<evidence type="ECO:0000256" key="1">
    <source>
        <dbReference type="ARBA" id="ARBA00004123"/>
    </source>
</evidence>
<dbReference type="SUPFAM" id="SSF54928">
    <property type="entry name" value="RNA-binding domain, RBD"/>
    <property type="match status" value="1"/>
</dbReference>
<feature type="non-terminal residue" evidence="25">
    <location>
        <position position="458"/>
    </location>
</feature>
<keyword evidence="6" id="KW-0597">Phosphoprotein</keyword>
<evidence type="ECO:0000256" key="9">
    <source>
        <dbReference type="ARBA" id="ARBA00022737"/>
    </source>
</evidence>
<dbReference type="InterPro" id="IPR012677">
    <property type="entry name" value="Nucleotide-bd_a/b_plait_sf"/>
</dbReference>
<comment type="caution">
    <text evidence="25">The sequence shown here is derived from an EMBL/GenBank/DDBJ whole genome shotgun (WGS) entry which is preliminary data.</text>
</comment>
<feature type="region of interest" description="Disordered" evidence="23">
    <location>
        <begin position="1"/>
        <end position="47"/>
    </location>
</feature>
<dbReference type="PROSITE" id="PS50102">
    <property type="entry name" value="RRM"/>
    <property type="match status" value="2"/>
</dbReference>
<comment type="similarity">
    <text evidence="3">Belongs to the HTATSF1 family.</text>
</comment>
<evidence type="ECO:0000313" key="26">
    <source>
        <dbReference type="Proteomes" id="UP000525565"/>
    </source>
</evidence>
<evidence type="ECO:0000256" key="7">
    <source>
        <dbReference type="ARBA" id="ARBA00022664"/>
    </source>
</evidence>
<keyword evidence="16" id="KW-0804">Transcription</keyword>
<dbReference type="GO" id="GO:0006281">
    <property type="term" value="P:DNA repair"/>
    <property type="evidence" value="ECO:0007669"/>
    <property type="project" value="UniProtKB-KW"/>
</dbReference>
<keyword evidence="8" id="KW-0747">Spliceosome</keyword>
<evidence type="ECO:0000256" key="13">
    <source>
        <dbReference type="ARBA" id="ARBA00022990"/>
    </source>
</evidence>
<gene>
    <name evidence="25" type="primary">Htatsf1</name>
    <name evidence="25" type="ORF">ASASCU_R05066</name>
</gene>